<dbReference type="EMBL" id="BK014945">
    <property type="protein sequence ID" value="DAD83851.1"/>
    <property type="molecule type" value="Genomic_DNA"/>
</dbReference>
<dbReference type="PANTHER" id="PTHR41328:SF2">
    <property type="entry name" value="TERMINASE SMALL SUBUNIT"/>
    <property type="match status" value="1"/>
</dbReference>
<dbReference type="InterPro" id="IPR005335">
    <property type="entry name" value="Terminase_ssu"/>
</dbReference>
<reference evidence="3" key="1">
    <citation type="journal article" date="2021" name="Proc. Natl. Acad. Sci. U.S.A.">
        <title>A Catalog of Tens of Thousands of Viruses from Human Metagenomes Reveals Hidden Associations with Chronic Diseases.</title>
        <authorList>
            <person name="Tisza M.J."/>
            <person name="Buck C.B."/>
        </authorList>
    </citation>
    <scope>NUCLEOTIDE SEQUENCE</scope>
    <source>
        <strain evidence="3">Ctf6e2</strain>
    </source>
</reference>
<evidence type="ECO:0000313" key="3">
    <source>
        <dbReference type="EMBL" id="DAD83851.1"/>
    </source>
</evidence>
<protein>
    <submittedName>
        <fullName evidence="3">Terminase small subunit</fullName>
    </submittedName>
</protein>
<evidence type="ECO:0000256" key="1">
    <source>
        <dbReference type="ARBA" id="ARBA00022612"/>
    </source>
</evidence>
<organism evidence="3">
    <name type="scientific">Siphoviridae sp. ctf6e2</name>
    <dbReference type="NCBI Taxonomy" id="2826411"/>
    <lineage>
        <taxon>Viruses</taxon>
        <taxon>Duplodnaviria</taxon>
        <taxon>Heunggongvirae</taxon>
        <taxon>Uroviricota</taxon>
        <taxon>Caudoviricetes</taxon>
    </lineage>
</organism>
<sequence>MVLLYYRRKSETAHIVGCLFYAQKSSDEGGGHIGLNQRQKLFASEYIKLGNGTQAAINAGYSPRTSGAQAEKLLKKAEIKSFIQAEVEKMHDANIMSAKEALSILSDIARGKRDEEVLMMNPLTGEVERLMKKADNNTVIKAIVEILKRYPTAKQSEKLELEIRKLREQLDSGVEGTMNLNIVNAWEDIPDGND</sequence>
<dbReference type="Gene3D" id="1.10.10.1400">
    <property type="entry name" value="Terminase, small subunit, N-terminal DNA-binding domain, HTH motif"/>
    <property type="match status" value="1"/>
</dbReference>
<keyword evidence="2" id="KW-0231">Viral genome packaging</keyword>
<dbReference type="PANTHER" id="PTHR41328">
    <property type="entry name" value="TERMINASE SMALL SUBUNIT-RELATED"/>
    <property type="match status" value="1"/>
</dbReference>
<dbReference type="InterPro" id="IPR038713">
    <property type="entry name" value="Terminase_Gp1_N_sf"/>
</dbReference>
<dbReference type="GO" id="GO:0051276">
    <property type="term" value="P:chromosome organization"/>
    <property type="evidence" value="ECO:0007669"/>
    <property type="project" value="InterPro"/>
</dbReference>
<proteinExistence type="predicted"/>
<keyword evidence="1" id="KW-1188">Viral release from host cell</keyword>
<dbReference type="Pfam" id="PF03592">
    <property type="entry name" value="Terminase_2"/>
    <property type="match status" value="1"/>
</dbReference>
<accession>A0A8S5MPJ1</accession>
<name>A0A8S5MPJ1_9CAUD</name>
<dbReference type="InterPro" id="IPR052404">
    <property type="entry name" value="SPP1-like_terminase"/>
</dbReference>
<evidence type="ECO:0000256" key="2">
    <source>
        <dbReference type="ARBA" id="ARBA00023219"/>
    </source>
</evidence>